<name>A0A517SBU8_9PLAN</name>
<gene>
    <name evidence="3" type="ORF">Pan44_16150</name>
</gene>
<dbReference type="RefSeq" id="WP_145028926.1">
    <property type="nucleotide sequence ID" value="NZ_CP036271.1"/>
</dbReference>
<feature type="region of interest" description="Disordered" evidence="1">
    <location>
        <begin position="152"/>
        <end position="173"/>
    </location>
</feature>
<proteinExistence type="predicted"/>
<dbReference type="AlphaFoldDB" id="A0A517SBU8"/>
<evidence type="ECO:0000256" key="1">
    <source>
        <dbReference type="SAM" id="MobiDB-lite"/>
    </source>
</evidence>
<evidence type="ECO:0000313" key="4">
    <source>
        <dbReference type="Proteomes" id="UP000315700"/>
    </source>
</evidence>
<keyword evidence="4" id="KW-1185">Reference proteome</keyword>
<evidence type="ECO:0000313" key="3">
    <source>
        <dbReference type="EMBL" id="QDT53593.1"/>
    </source>
</evidence>
<organism evidence="3 4">
    <name type="scientific">Caulifigura coniformis</name>
    <dbReference type="NCBI Taxonomy" id="2527983"/>
    <lineage>
        <taxon>Bacteria</taxon>
        <taxon>Pseudomonadati</taxon>
        <taxon>Planctomycetota</taxon>
        <taxon>Planctomycetia</taxon>
        <taxon>Planctomycetales</taxon>
        <taxon>Planctomycetaceae</taxon>
        <taxon>Caulifigura</taxon>
    </lineage>
</organism>
<evidence type="ECO:0000256" key="2">
    <source>
        <dbReference type="SAM" id="SignalP"/>
    </source>
</evidence>
<feature type="compositionally biased region" description="Polar residues" evidence="1">
    <location>
        <begin position="152"/>
        <end position="166"/>
    </location>
</feature>
<keyword evidence="2" id="KW-0732">Signal</keyword>
<dbReference type="KEGG" id="ccos:Pan44_16150"/>
<reference evidence="3 4" key="1">
    <citation type="submission" date="2019-02" db="EMBL/GenBank/DDBJ databases">
        <title>Deep-cultivation of Planctomycetes and their phenomic and genomic characterization uncovers novel biology.</title>
        <authorList>
            <person name="Wiegand S."/>
            <person name="Jogler M."/>
            <person name="Boedeker C."/>
            <person name="Pinto D."/>
            <person name="Vollmers J."/>
            <person name="Rivas-Marin E."/>
            <person name="Kohn T."/>
            <person name="Peeters S.H."/>
            <person name="Heuer A."/>
            <person name="Rast P."/>
            <person name="Oberbeckmann S."/>
            <person name="Bunk B."/>
            <person name="Jeske O."/>
            <person name="Meyerdierks A."/>
            <person name="Storesund J.E."/>
            <person name="Kallscheuer N."/>
            <person name="Luecker S."/>
            <person name="Lage O.M."/>
            <person name="Pohl T."/>
            <person name="Merkel B.J."/>
            <person name="Hornburger P."/>
            <person name="Mueller R.-W."/>
            <person name="Bruemmer F."/>
            <person name="Labrenz M."/>
            <person name="Spormann A.M."/>
            <person name="Op den Camp H."/>
            <person name="Overmann J."/>
            <person name="Amann R."/>
            <person name="Jetten M.S.M."/>
            <person name="Mascher T."/>
            <person name="Medema M.H."/>
            <person name="Devos D.P."/>
            <person name="Kaster A.-K."/>
            <person name="Ovreas L."/>
            <person name="Rohde M."/>
            <person name="Galperin M.Y."/>
            <person name="Jogler C."/>
        </authorList>
    </citation>
    <scope>NUCLEOTIDE SEQUENCE [LARGE SCALE GENOMIC DNA]</scope>
    <source>
        <strain evidence="3 4">Pan44</strain>
    </source>
</reference>
<dbReference type="EMBL" id="CP036271">
    <property type="protein sequence ID" value="QDT53593.1"/>
    <property type="molecule type" value="Genomic_DNA"/>
</dbReference>
<evidence type="ECO:0008006" key="5">
    <source>
        <dbReference type="Google" id="ProtNLM"/>
    </source>
</evidence>
<feature type="signal peptide" evidence="2">
    <location>
        <begin position="1"/>
        <end position="24"/>
    </location>
</feature>
<sequence length="173" mass="17753" precursor="true">MTSMSKLCVLATTLTLLTFSPLTAAPKKGGTKLVPFKGKWTGTAVQTTTTEPLPEGGEVTTTETTLEGKGNGTHLGRYTMEASSVTSSDPTADTSDLVFIAANGDEVYATFTGESVTGSDGLVDSELQAIIVGGTGRFATSTGYFTFKLTTDPETGKSAGSYNGKISSPGKGN</sequence>
<dbReference type="Proteomes" id="UP000315700">
    <property type="component" value="Chromosome"/>
</dbReference>
<dbReference type="InParanoid" id="A0A517SBU8"/>
<accession>A0A517SBU8</accession>
<feature type="chain" id="PRO_5021875718" description="DUF1579 domain-containing protein" evidence="2">
    <location>
        <begin position="25"/>
        <end position="173"/>
    </location>
</feature>
<protein>
    <recommendedName>
        <fullName evidence="5">DUF1579 domain-containing protein</fullName>
    </recommendedName>
</protein>